<dbReference type="PANTHER" id="PTHR23077:SF171">
    <property type="entry name" value="NUCLEAR VALOSIN-CONTAINING PROTEIN-LIKE"/>
    <property type="match status" value="1"/>
</dbReference>
<dbReference type="EMBL" id="JABBNB010000033">
    <property type="protein sequence ID" value="NMO04320.1"/>
    <property type="molecule type" value="Genomic_DNA"/>
</dbReference>
<dbReference type="Proteomes" id="UP000550729">
    <property type="component" value="Unassembled WGS sequence"/>
</dbReference>
<accession>A0A848L030</accession>
<evidence type="ECO:0000256" key="3">
    <source>
        <dbReference type="RuleBase" id="RU003651"/>
    </source>
</evidence>
<dbReference type="GO" id="GO:0005524">
    <property type="term" value="F:ATP binding"/>
    <property type="evidence" value="ECO:0007669"/>
    <property type="project" value="UniProtKB-KW"/>
</dbReference>
<dbReference type="PANTHER" id="PTHR23077">
    <property type="entry name" value="AAA-FAMILY ATPASE"/>
    <property type="match status" value="1"/>
</dbReference>
<keyword evidence="2 3" id="KW-0067">ATP-binding</keyword>
<dbReference type="SMART" id="SM00382">
    <property type="entry name" value="AAA"/>
    <property type="match status" value="1"/>
</dbReference>
<evidence type="ECO:0000256" key="2">
    <source>
        <dbReference type="ARBA" id="ARBA00022840"/>
    </source>
</evidence>
<reference evidence="5 6" key="1">
    <citation type="submission" date="2020-04" db="EMBL/GenBank/DDBJ databases">
        <title>Gordonia sp. nov. TBRC 11910.</title>
        <authorList>
            <person name="Suriyachadkun C."/>
        </authorList>
    </citation>
    <scope>NUCLEOTIDE SEQUENCE [LARGE SCALE GENOMIC DNA]</scope>
    <source>
        <strain evidence="5 6">TBRC 11910</strain>
    </source>
</reference>
<protein>
    <submittedName>
        <fullName evidence="5">ATP-binding protein</fullName>
    </submittedName>
</protein>
<evidence type="ECO:0000259" key="4">
    <source>
        <dbReference type="SMART" id="SM00382"/>
    </source>
</evidence>
<dbReference type="PROSITE" id="PS00674">
    <property type="entry name" value="AAA"/>
    <property type="match status" value="1"/>
</dbReference>
<dbReference type="InterPro" id="IPR003960">
    <property type="entry name" value="ATPase_AAA_CS"/>
</dbReference>
<dbReference type="Pfam" id="PF00004">
    <property type="entry name" value="AAA"/>
    <property type="match status" value="1"/>
</dbReference>
<evidence type="ECO:0000313" key="5">
    <source>
        <dbReference type="EMBL" id="NMO04320.1"/>
    </source>
</evidence>
<keyword evidence="1 3" id="KW-0547">Nucleotide-binding</keyword>
<dbReference type="InterPro" id="IPR027417">
    <property type="entry name" value="P-loop_NTPase"/>
</dbReference>
<proteinExistence type="inferred from homology"/>
<evidence type="ECO:0000313" key="6">
    <source>
        <dbReference type="Proteomes" id="UP000550729"/>
    </source>
</evidence>
<sequence>MNRIHEGLAVTSGQPVLVVAVSTDRRRLDIRYPNGNTGFITARDPDVFAKAVGDIILIDGNTLHDADLANWPEPSEVGIVRRIYDDRLLIEGDYKLNLVPNREPESVALGQTVVFSESVGIKEKLDNLPVSRRNVEADSEVEGDKYLWKSDPENMLSFEDFGGYPEVVARARELIEIPLQHGDKLQQIGARPIKGVLFTGAPGTGKTHLARIVADQSNAAFYSISGPEVISKWVGDSEGNLRRLFESANSKSRAIVFFDEIDGLAEKRSEESHESSKRVVAQLLTLMDGFEGTGGNLMVIAATNRPDDIDPALRRPGRFDWEINFPLPSLPDRLEILQVSMKHLSVADPSRMPLEEVAEQSEGWSAARLASLWTEAALLAAGDGRGALYPEDLVSAFERLRARRQDTVGTPVE</sequence>
<feature type="domain" description="AAA+ ATPase" evidence="4">
    <location>
        <begin position="192"/>
        <end position="329"/>
    </location>
</feature>
<comment type="similarity">
    <text evidence="3">Belongs to the AAA ATPase family.</text>
</comment>
<dbReference type="Gene3D" id="3.40.50.300">
    <property type="entry name" value="P-loop containing nucleotide triphosphate hydrolases"/>
    <property type="match status" value="1"/>
</dbReference>
<dbReference type="GO" id="GO:0016887">
    <property type="term" value="F:ATP hydrolysis activity"/>
    <property type="evidence" value="ECO:0007669"/>
    <property type="project" value="InterPro"/>
</dbReference>
<evidence type="ECO:0000256" key="1">
    <source>
        <dbReference type="ARBA" id="ARBA00022741"/>
    </source>
</evidence>
<organism evidence="5 6">
    <name type="scientific">Gordonia asplenii</name>
    <dbReference type="NCBI Taxonomy" id="2725283"/>
    <lineage>
        <taxon>Bacteria</taxon>
        <taxon>Bacillati</taxon>
        <taxon>Actinomycetota</taxon>
        <taxon>Actinomycetes</taxon>
        <taxon>Mycobacteriales</taxon>
        <taxon>Gordoniaceae</taxon>
        <taxon>Gordonia</taxon>
    </lineage>
</organism>
<dbReference type="SUPFAM" id="SSF52540">
    <property type="entry name" value="P-loop containing nucleoside triphosphate hydrolases"/>
    <property type="match status" value="1"/>
</dbReference>
<dbReference type="AlphaFoldDB" id="A0A848L030"/>
<dbReference type="InterPro" id="IPR003959">
    <property type="entry name" value="ATPase_AAA_core"/>
</dbReference>
<dbReference type="RefSeq" id="WP_170196821.1">
    <property type="nucleotide sequence ID" value="NZ_JABBNB010000033.1"/>
</dbReference>
<dbReference type="Gene3D" id="1.10.8.60">
    <property type="match status" value="1"/>
</dbReference>
<dbReference type="InterPro" id="IPR050168">
    <property type="entry name" value="AAA_ATPase_domain"/>
</dbReference>
<keyword evidence="6" id="KW-1185">Reference proteome</keyword>
<comment type="caution">
    <text evidence="5">The sequence shown here is derived from an EMBL/GenBank/DDBJ whole genome shotgun (WGS) entry which is preliminary data.</text>
</comment>
<gene>
    <name evidence="5" type="ORF">HH308_24170</name>
</gene>
<dbReference type="CDD" id="cd19503">
    <property type="entry name" value="RecA-like_CDC48_NLV2_r1-like"/>
    <property type="match status" value="1"/>
</dbReference>
<name>A0A848L030_9ACTN</name>
<dbReference type="FunFam" id="3.40.50.300:FF:000012">
    <property type="entry name" value="Transitional endoplasmic reticulum ATPase"/>
    <property type="match status" value="1"/>
</dbReference>
<dbReference type="InterPro" id="IPR003593">
    <property type="entry name" value="AAA+_ATPase"/>
</dbReference>